<dbReference type="PANTHER" id="PTHR21364:SF2">
    <property type="entry name" value="GENERAL ODORANT-BINDING PROTEIN 19A"/>
    <property type="match status" value="1"/>
</dbReference>
<proteinExistence type="evidence at transcript level"/>
<evidence type="ECO:0000256" key="1">
    <source>
        <dbReference type="SAM" id="SignalP"/>
    </source>
</evidence>
<reference evidence="2" key="1">
    <citation type="submission" date="2017-12" db="EMBL/GenBank/DDBJ databases">
        <authorList>
            <person name="Song Y."/>
        </authorList>
    </citation>
    <scope>NUCLEOTIDE SEQUENCE</scope>
    <source>
        <tissue evidence="2">Antennae</tissue>
    </source>
</reference>
<sequence>MIRNISVEIVLLFVPIACIFCLTNVEALTDVMLQGFQECKEENNVTEGDLDTMKRREIPESRDAKCFLACLMERFGMMEGARLSVEGAKGMLAEIPDLPEDAKEKISQAVDDCESILQYGEGEGDPCENAVGISMCISDKAIEKGVSAPE</sequence>
<organism evidence="2">
    <name type="scientific">Yemma signatus</name>
    <dbReference type="NCBI Taxonomy" id="300820"/>
    <lineage>
        <taxon>Eukaryota</taxon>
        <taxon>Metazoa</taxon>
        <taxon>Ecdysozoa</taxon>
        <taxon>Arthropoda</taxon>
        <taxon>Hexapoda</taxon>
        <taxon>Insecta</taxon>
        <taxon>Pterygota</taxon>
        <taxon>Neoptera</taxon>
        <taxon>Paraneoptera</taxon>
        <taxon>Hemiptera</taxon>
        <taxon>Heteroptera</taxon>
        <taxon>Panheteroptera</taxon>
        <taxon>Pentatomomorpha</taxon>
        <taxon>Lygaeoidea</taxon>
        <taxon>Berytidae</taxon>
        <taxon>Yemma</taxon>
    </lineage>
</organism>
<evidence type="ECO:0000313" key="2">
    <source>
        <dbReference type="EMBL" id="AYN07345.1"/>
    </source>
</evidence>
<keyword evidence="1" id="KW-0732">Signal</keyword>
<dbReference type="Pfam" id="PF01395">
    <property type="entry name" value="PBP_GOBP"/>
    <property type="match status" value="1"/>
</dbReference>
<dbReference type="AlphaFoldDB" id="A0A3G2GRZ4"/>
<protein>
    <submittedName>
        <fullName evidence="2">Odorant-binding protein 3</fullName>
    </submittedName>
</protein>
<dbReference type="InterPro" id="IPR036728">
    <property type="entry name" value="PBP_GOBP_sf"/>
</dbReference>
<feature type="chain" id="PRO_5018112553" evidence="1">
    <location>
        <begin position="28"/>
        <end position="150"/>
    </location>
</feature>
<name>A0A3G2GRZ4_9HEMI</name>
<dbReference type="Gene3D" id="1.10.238.20">
    <property type="entry name" value="Pheromone/general odorant binding protein domain"/>
    <property type="match status" value="1"/>
</dbReference>
<gene>
    <name evidence="2" type="primary">OBP3</name>
</gene>
<dbReference type="SUPFAM" id="SSF47565">
    <property type="entry name" value="Insect pheromone/odorant-binding proteins"/>
    <property type="match status" value="1"/>
</dbReference>
<dbReference type="EMBL" id="MG719261">
    <property type="protein sequence ID" value="AYN07345.1"/>
    <property type="molecule type" value="mRNA"/>
</dbReference>
<accession>A0A3G2GRZ4</accession>
<dbReference type="GO" id="GO:0005549">
    <property type="term" value="F:odorant binding"/>
    <property type="evidence" value="ECO:0007669"/>
    <property type="project" value="InterPro"/>
</dbReference>
<dbReference type="PANTHER" id="PTHR21364">
    <property type="entry name" value="GENERAL ODORANT-BINDING PROTEIN 19A"/>
    <property type="match status" value="1"/>
</dbReference>
<dbReference type="CDD" id="cd23992">
    <property type="entry name" value="PBP_GOBP"/>
    <property type="match status" value="1"/>
</dbReference>
<dbReference type="SMART" id="SM00708">
    <property type="entry name" value="PhBP"/>
    <property type="match status" value="1"/>
</dbReference>
<dbReference type="InterPro" id="IPR006170">
    <property type="entry name" value="PBP/GOBP"/>
</dbReference>
<feature type="signal peptide" evidence="1">
    <location>
        <begin position="1"/>
        <end position="27"/>
    </location>
</feature>